<evidence type="ECO:0000313" key="6">
    <source>
        <dbReference type="Proteomes" id="UP000233556"/>
    </source>
</evidence>
<accession>A0A2I0T1Z7</accession>
<reference evidence="6" key="2">
    <citation type="submission" date="2017-12" db="EMBL/GenBank/DDBJ databases">
        <title>Genome sequence of the Bar-tailed Godwit (Limosa lapponica baueri).</title>
        <authorList>
            <person name="Lima N.C.B."/>
            <person name="Parody-Merino A.M."/>
            <person name="Battley P.F."/>
            <person name="Fidler A.E."/>
            <person name="Prosdocimi F."/>
        </authorList>
    </citation>
    <scope>NUCLEOTIDE SEQUENCE [LARGE SCALE GENOMIC DNA]</scope>
</reference>
<keyword evidence="3" id="KW-0732">Signal</keyword>
<dbReference type="GO" id="GO:0046856">
    <property type="term" value="P:phosphatidylinositol dephosphorylation"/>
    <property type="evidence" value="ECO:0007669"/>
    <property type="project" value="TreeGrafter"/>
</dbReference>
<feature type="chain" id="PRO_5014137658" description="Myotubularin phosphatase domain-containing protein" evidence="3">
    <location>
        <begin position="20"/>
        <end position="141"/>
    </location>
</feature>
<evidence type="ECO:0000256" key="3">
    <source>
        <dbReference type="SAM" id="SignalP"/>
    </source>
</evidence>
<dbReference type="GO" id="GO:0019903">
    <property type="term" value="F:protein phosphatase binding"/>
    <property type="evidence" value="ECO:0007669"/>
    <property type="project" value="TreeGrafter"/>
</dbReference>
<dbReference type="EMBL" id="KZ524213">
    <property type="protein sequence ID" value="PKU27819.1"/>
    <property type="molecule type" value="Genomic_DNA"/>
</dbReference>
<protein>
    <recommendedName>
        <fullName evidence="4">Myotubularin phosphatase domain-containing protein</fullName>
    </recommendedName>
</protein>
<name>A0A2I0T1Z7_LIMLA</name>
<feature type="domain" description="Myotubularin phosphatase" evidence="4">
    <location>
        <begin position="30"/>
        <end position="141"/>
    </location>
</feature>
<sequence length="141" mass="14874">MRVTAMALLLLRLMVICNALPCFTTWMPEHVRNGAVIARCSQPEISWWGWRNADDEYLVTSIAKACALNPGVKVPGGIPHNGSSDGSEACDADFDSSLTACSGVENAGTPQKLLILDARSYTAAVANRAKGGGCECEGTEG</sequence>
<dbReference type="PANTHER" id="PTHR10807">
    <property type="entry name" value="MYOTUBULARIN-RELATED"/>
    <property type="match status" value="1"/>
</dbReference>
<dbReference type="Pfam" id="PF06602">
    <property type="entry name" value="Myotub-related"/>
    <property type="match status" value="1"/>
</dbReference>
<organism evidence="5 6">
    <name type="scientific">Limosa lapponica baueri</name>
    <dbReference type="NCBI Taxonomy" id="1758121"/>
    <lineage>
        <taxon>Eukaryota</taxon>
        <taxon>Metazoa</taxon>
        <taxon>Chordata</taxon>
        <taxon>Craniata</taxon>
        <taxon>Vertebrata</taxon>
        <taxon>Euteleostomi</taxon>
        <taxon>Archelosauria</taxon>
        <taxon>Archosauria</taxon>
        <taxon>Dinosauria</taxon>
        <taxon>Saurischia</taxon>
        <taxon>Theropoda</taxon>
        <taxon>Coelurosauria</taxon>
        <taxon>Aves</taxon>
        <taxon>Neognathae</taxon>
        <taxon>Neoaves</taxon>
        <taxon>Charadriiformes</taxon>
        <taxon>Scolopacidae</taxon>
        <taxon>Limosa</taxon>
    </lineage>
</organism>
<gene>
    <name evidence="5" type="ORF">llap_21877</name>
</gene>
<evidence type="ECO:0000256" key="1">
    <source>
        <dbReference type="ARBA" id="ARBA00007471"/>
    </source>
</evidence>
<dbReference type="AlphaFoldDB" id="A0A2I0T1Z7"/>
<feature type="binding site" evidence="2">
    <location>
        <begin position="127"/>
        <end position="130"/>
    </location>
    <ligand>
        <name>substrate</name>
    </ligand>
</feature>
<dbReference type="OrthoDB" id="271628at2759"/>
<reference evidence="6" key="1">
    <citation type="submission" date="2017-11" db="EMBL/GenBank/DDBJ databases">
        <authorList>
            <person name="Lima N.C."/>
            <person name="Parody-Merino A.M."/>
            <person name="Battley P.F."/>
            <person name="Fidler A.E."/>
            <person name="Prosdocimi F."/>
        </authorList>
    </citation>
    <scope>NUCLEOTIDE SEQUENCE [LARGE SCALE GENOMIC DNA]</scope>
</reference>
<feature type="signal peptide" evidence="3">
    <location>
        <begin position="1"/>
        <end position="19"/>
    </location>
</feature>
<dbReference type="GO" id="GO:0005737">
    <property type="term" value="C:cytoplasm"/>
    <property type="evidence" value="ECO:0007669"/>
    <property type="project" value="TreeGrafter"/>
</dbReference>
<dbReference type="PROSITE" id="PS51339">
    <property type="entry name" value="PPASE_MYOTUBULARIN"/>
    <property type="match status" value="1"/>
</dbReference>
<dbReference type="SUPFAM" id="SSF52799">
    <property type="entry name" value="(Phosphotyrosine protein) phosphatases II"/>
    <property type="match status" value="1"/>
</dbReference>
<dbReference type="GO" id="GO:0016020">
    <property type="term" value="C:membrane"/>
    <property type="evidence" value="ECO:0007669"/>
    <property type="project" value="TreeGrafter"/>
</dbReference>
<dbReference type="Proteomes" id="UP000233556">
    <property type="component" value="Unassembled WGS sequence"/>
</dbReference>
<dbReference type="PANTHER" id="PTHR10807:SF64">
    <property type="entry name" value="MYOTUBULARIN-RELATED PROTEIN 4"/>
    <property type="match status" value="1"/>
</dbReference>
<evidence type="ECO:0000256" key="2">
    <source>
        <dbReference type="PIRSR" id="PIRSR630564-2"/>
    </source>
</evidence>
<proteinExistence type="inferred from homology"/>
<dbReference type="GO" id="GO:0010506">
    <property type="term" value="P:regulation of autophagy"/>
    <property type="evidence" value="ECO:0007669"/>
    <property type="project" value="TreeGrafter"/>
</dbReference>
<dbReference type="GO" id="GO:0004438">
    <property type="term" value="F:phosphatidylinositol-3-phosphate phosphatase activity"/>
    <property type="evidence" value="ECO:0007669"/>
    <property type="project" value="TreeGrafter"/>
</dbReference>
<comment type="similarity">
    <text evidence="1">Belongs to the protein-tyrosine phosphatase family. Non-receptor class myotubularin subfamily.</text>
</comment>
<keyword evidence="6" id="KW-1185">Reference proteome</keyword>
<evidence type="ECO:0000259" key="4">
    <source>
        <dbReference type="PROSITE" id="PS51339"/>
    </source>
</evidence>
<dbReference type="InterPro" id="IPR010569">
    <property type="entry name" value="Myotubularin-like_Pase_dom"/>
</dbReference>
<dbReference type="InterPro" id="IPR030564">
    <property type="entry name" value="Myotubularin"/>
</dbReference>
<evidence type="ECO:0000313" key="5">
    <source>
        <dbReference type="EMBL" id="PKU27819.1"/>
    </source>
</evidence>
<dbReference type="InterPro" id="IPR029021">
    <property type="entry name" value="Prot-tyrosine_phosphatase-like"/>
</dbReference>
<dbReference type="GO" id="GO:0052629">
    <property type="term" value="F:phosphatidylinositol-3,5-bisphosphate 3-phosphatase activity"/>
    <property type="evidence" value="ECO:0007669"/>
    <property type="project" value="TreeGrafter"/>
</dbReference>